<sequence length="625" mass="69234">MRSRRRIRRVGGAAGAGPGRKLSLGAAVVVLAGAAAAPGASAAGGTAAAGEKCEFTVQKDVPTTMRDGTVLRSNVFTPKGKESSPVILIRLPYNKERAENIFYADPDFYAAACYMVVAQDVRGQYKSDGTFYPYRDEATDGYDTIEWAARLPHSNGKVGMYGFSYPGLTQWLPATLRPPHLVTIVPAFTSSDAYDGWTYEGGAMYQSFTQDWPLFSLANSAVDRLPDGAKLSAEMSQASRDLFRKWYWSLPLNKFPPLYPEDERVAPYYYDWVKHPSNDAYWKRWSIRDRYPQVTVPALNYGGWYDIFLNGTVENFAGMRAKGGSPAAREGAKMLIGPWGHGSSGRRAGAMDFGPDAVVSIEEVQLRWFDHWLKGERNGVDKDPAVKIFVMGANKWRTADAWPIPGTAYTTYYLHSNGDANTLTGGGTLSTGRPAKEAADRYRYDPENPVPSFGGRFQSSVPGGVQDQRLIEQRRDVLVYSTPPLEKDTEVTGPISVKLYASSSARDTDWTAKLTDVHPDGGSMMIRDGIQRARYRVSLERPSLIRPGKVYEYTIKLWPTSNVFKAGHRIRLEISSSNFPMFDRNPNTGKTFGTDTRTRVADQTIFHDAEHPSSITLPIMPKPVG</sequence>
<evidence type="ECO:0000259" key="3">
    <source>
        <dbReference type="SMART" id="SM00939"/>
    </source>
</evidence>
<dbReference type="SUPFAM" id="SSF49785">
    <property type="entry name" value="Galactose-binding domain-like"/>
    <property type="match status" value="1"/>
</dbReference>
<dbReference type="SUPFAM" id="SSF53474">
    <property type="entry name" value="alpha/beta-Hydrolases"/>
    <property type="match status" value="1"/>
</dbReference>
<dbReference type="OrthoDB" id="5240615at2"/>
<accession>A0A5C4JFM0</accession>
<feature type="chain" id="PRO_5022690588" evidence="2">
    <location>
        <begin position="43"/>
        <end position="625"/>
    </location>
</feature>
<evidence type="ECO:0000256" key="1">
    <source>
        <dbReference type="ARBA" id="ARBA00022801"/>
    </source>
</evidence>
<keyword evidence="1 4" id="KW-0378">Hydrolase</keyword>
<dbReference type="Pfam" id="PF08530">
    <property type="entry name" value="PepX_C"/>
    <property type="match status" value="1"/>
</dbReference>
<dbReference type="Gene3D" id="1.10.3020.10">
    <property type="entry name" value="alpha-amino acid ester hydrolase ( Helical cap domain)"/>
    <property type="match status" value="1"/>
</dbReference>
<feature type="domain" description="Xaa-Pro dipeptidyl-peptidase C-terminal" evidence="3">
    <location>
        <begin position="366"/>
        <end position="616"/>
    </location>
</feature>
<dbReference type="EMBL" id="VCKW01000045">
    <property type="protein sequence ID" value="TMR02996.1"/>
    <property type="molecule type" value="Genomic_DNA"/>
</dbReference>
<dbReference type="Gene3D" id="3.40.50.1820">
    <property type="entry name" value="alpha/beta hydrolase"/>
    <property type="match status" value="1"/>
</dbReference>
<dbReference type="Proteomes" id="UP000309174">
    <property type="component" value="Unassembled WGS sequence"/>
</dbReference>
<dbReference type="InterPro" id="IPR000383">
    <property type="entry name" value="Xaa-Pro-like_dom"/>
</dbReference>
<dbReference type="NCBIfam" id="TIGR00976">
    <property type="entry name" value="CocE_NonD"/>
    <property type="match status" value="1"/>
</dbReference>
<dbReference type="InterPro" id="IPR013736">
    <property type="entry name" value="Xaa-Pro_dipept_C"/>
</dbReference>
<dbReference type="RefSeq" id="WP_138645115.1">
    <property type="nucleotide sequence ID" value="NZ_VCKW01000045.1"/>
</dbReference>
<name>A0A5C4JFM0_9ACTN</name>
<dbReference type="PANTHER" id="PTHR43056:SF10">
    <property type="entry name" value="COCE_NOND FAMILY, PUTATIVE (AFU_ORTHOLOGUE AFUA_7G00600)-RELATED"/>
    <property type="match status" value="1"/>
</dbReference>
<gene>
    <name evidence="4" type="ORF">ETD83_11720</name>
</gene>
<dbReference type="SMART" id="SM00939">
    <property type="entry name" value="PepX_C"/>
    <property type="match status" value="1"/>
</dbReference>
<evidence type="ECO:0000313" key="5">
    <source>
        <dbReference type="Proteomes" id="UP000309174"/>
    </source>
</evidence>
<dbReference type="InterPro" id="IPR008979">
    <property type="entry name" value="Galactose-bd-like_sf"/>
</dbReference>
<dbReference type="InterPro" id="IPR005674">
    <property type="entry name" value="CocE/Ser_esterase"/>
</dbReference>
<dbReference type="Gene3D" id="2.60.120.260">
    <property type="entry name" value="Galactose-binding domain-like"/>
    <property type="match status" value="1"/>
</dbReference>
<dbReference type="AlphaFoldDB" id="A0A5C4JFM0"/>
<keyword evidence="2" id="KW-0732">Signal</keyword>
<dbReference type="InterPro" id="IPR050585">
    <property type="entry name" value="Xaa-Pro_dipeptidyl-ppase/CocE"/>
</dbReference>
<evidence type="ECO:0000256" key="2">
    <source>
        <dbReference type="SAM" id="SignalP"/>
    </source>
</evidence>
<protein>
    <submittedName>
        <fullName evidence="4">CocE/NonD family hydrolase</fullName>
    </submittedName>
</protein>
<dbReference type="InterPro" id="IPR029058">
    <property type="entry name" value="AB_hydrolase_fold"/>
</dbReference>
<dbReference type="PANTHER" id="PTHR43056">
    <property type="entry name" value="PEPTIDASE S9 PROLYL OLIGOPEPTIDASE"/>
    <property type="match status" value="1"/>
</dbReference>
<organism evidence="4 5">
    <name type="scientific">Actinomadura soli</name>
    <dbReference type="NCBI Taxonomy" id="2508997"/>
    <lineage>
        <taxon>Bacteria</taxon>
        <taxon>Bacillati</taxon>
        <taxon>Actinomycetota</taxon>
        <taxon>Actinomycetes</taxon>
        <taxon>Streptosporangiales</taxon>
        <taxon>Thermomonosporaceae</taxon>
        <taxon>Actinomadura</taxon>
    </lineage>
</organism>
<reference evidence="4 5" key="1">
    <citation type="submission" date="2019-05" db="EMBL/GenBank/DDBJ databases">
        <title>Draft genome sequence of Actinomadura sp. 14C53.</title>
        <authorList>
            <person name="Saricaoglu S."/>
            <person name="Isik K."/>
        </authorList>
    </citation>
    <scope>NUCLEOTIDE SEQUENCE [LARGE SCALE GENOMIC DNA]</scope>
    <source>
        <strain evidence="4 5">14C53</strain>
    </source>
</reference>
<evidence type="ECO:0000313" key="4">
    <source>
        <dbReference type="EMBL" id="TMR02996.1"/>
    </source>
</evidence>
<feature type="signal peptide" evidence="2">
    <location>
        <begin position="1"/>
        <end position="42"/>
    </location>
</feature>
<dbReference type="Pfam" id="PF02129">
    <property type="entry name" value="Peptidase_S15"/>
    <property type="match status" value="1"/>
</dbReference>
<keyword evidence="5" id="KW-1185">Reference proteome</keyword>
<proteinExistence type="predicted"/>
<comment type="caution">
    <text evidence="4">The sequence shown here is derived from an EMBL/GenBank/DDBJ whole genome shotgun (WGS) entry which is preliminary data.</text>
</comment>
<dbReference type="GO" id="GO:0008239">
    <property type="term" value="F:dipeptidyl-peptidase activity"/>
    <property type="evidence" value="ECO:0007669"/>
    <property type="project" value="InterPro"/>
</dbReference>